<keyword evidence="7 8" id="KW-0012">Acyltransferase</keyword>
<dbReference type="GO" id="GO:0016746">
    <property type="term" value="F:acyltransferase activity"/>
    <property type="evidence" value="ECO:0007669"/>
    <property type="project" value="UniProtKB-KW"/>
</dbReference>
<evidence type="ECO:0000256" key="6">
    <source>
        <dbReference type="ARBA" id="ARBA00023136"/>
    </source>
</evidence>
<dbReference type="NCBIfam" id="TIGR00546">
    <property type="entry name" value="lnt"/>
    <property type="match status" value="1"/>
</dbReference>
<dbReference type="EMBL" id="JBHRWW010000008">
    <property type="protein sequence ID" value="MFC3689212.1"/>
    <property type="molecule type" value="Genomic_DNA"/>
</dbReference>
<evidence type="ECO:0000259" key="9">
    <source>
        <dbReference type="PROSITE" id="PS50263"/>
    </source>
</evidence>
<dbReference type="CDD" id="cd07571">
    <property type="entry name" value="ALP_N-acyl_transferase"/>
    <property type="match status" value="1"/>
</dbReference>
<evidence type="ECO:0000256" key="3">
    <source>
        <dbReference type="ARBA" id="ARBA00022679"/>
    </source>
</evidence>
<name>A0ABV7WJY7_9MICO</name>
<evidence type="ECO:0000256" key="7">
    <source>
        <dbReference type="ARBA" id="ARBA00023315"/>
    </source>
</evidence>
<comment type="caution">
    <text evidence="10">The sequence shown here is derived from an EMBL/GenBank/DDBJ whole genome shotgun (WGS) entry which is preliminary data.</text>
</comment>
<accession>A0ABV7WJY7</accession>
<dbReference type="InterPro" id="IPR045378">
    <property type="entry name" value="LNT_N"/>
</dbReference>
<feature type="transmembrane region" description="Helical" evidence="8">
    <location>
        <begin position="185"/>
        <end position="208"/>
    </location>
</feature>
<evidence type="ECO:0000313" key="11">
    <source>
        <dbReference type="Proteomes" id="UP001595685"/>
    </source>
</evidence>
<reference evidence="11" key="1">
    <citation type="journal article" date="2019" name="Int. J. Syst. Evol. Microbiol.">
        <title>The Global Catalogue of Microorganisms (GCM) 10K type strain sequencing project: providing services to taxonomists for standard genome sequencing and annotation.</title>
        <authorList>
            <consortium name="The Broad Institute Genomics Platform"/>
            <consortium name="The Broad Institute Genome Sequencing Center for Infectious Disease"/>
            <person name="Wu L."/>
            <person name="Ma J."/>
        </authorList>
    </citation>
    <scope>NUCLEOTIDE SEQUENCE [LARGE SCALE GENOMIC DNA]</scope>
    <source>
        <strain evidence="11">NCAIM B.02333</strain>
    </source>
</reference>
<gene>
    <name evidence="8 10" type="primary">lnt</name>
    <name evidence="10" type="ORF">ACFOLH_12755</name>
</gene>
<sequence>MRHVERAALALAGGFLTNAAFPGQGWWPLAVVGVACLLSALRGLRLRPAAGIGALWGLAFFLPHVRWAVDATGSLLPWVALSVMQASYIAGFGALWAWTAGSHAFRDHPVRAAVAASFLWVAVEQVRASWPFGGLPWGGLAFSQTNGPLLRLAPYGGEILVSATVAFSGALLATAWQAAGRGQRLPAAVAAVAVIALLVTPALLPVYAGEEAGSLRVGAVQGNVPERGADWEVQARDVTGNHADGTTRLLASATEQLDVVLWPESAADIDPRTDTAQAALVDAAARAAGAPVVLGTQRFPPGEDVRYNEMVVWQAGLGAGATYAKQHPVPFGEYVPYRDLFRQITPLVDQIGTDMAAGTEPSLLPVPIARLDRDVPVVVGICFEVAYRDLVREGVLAGGELILIPTNNASFGLTAESTQQLAMSRFRAAEHGRATVQISTVGVSAIVMPDGTVAERTGLFTAEELTGVLPLRTSLTPAARLGKTPDLVVLVVTLLVVAAAARGLGLRATVTTGAGRGHRAFRTGRSMGSVRHRRHLAAQSIQGQVHQPPPGCARRR</sequence>
<dbReference type="PANTHER" id="PTHR38686">
    <property type="entry name" value="APOLIPOPROTEIN N-ACYLTRANSFERASE"/>
    <property type="match status" value="1"/>
</dbReference>
<protein>
    <recommendedName>
        <fullName evidence="8">Apolipoprotein N-acyltransferase</fullName>
        <shortName evidence="8">ALP N-acyltransferase</shortName>
        <ecNumber evidence="8">2.3.1.269</ecNumber>
    </recommendedName>
</protein>
<dbReference type="HAMAP" id="MF_01148">
    <property type="entry name" value="Lnt"/>
    <property type="match status" value="1"/>
</dbReference>
<evidence type="ECO:0000313" key="10">
    <source>
        <dbReference type="EMBL" id="MFC3689212.1"/>
    </source>
</evidence>
<dbReference type="InterPro" id="IPR036526">
    <property type="entry name" value="C-N_Hydrolase_sf"/>
</dbReference>
<comment type="caution">
    <text evidence="8">Lacks conserved residue(s) required for the propagation of feature annotation.</text>
</comment>
<keyword evidence="6 8" id="KW-0472">Membrane</keyword>
<keyword evidence="3 8" id="KW-0808">Transferase</keyword>
<dbReference type="SUPFAM" id="SSF56317">
    <property type="entry name" value="Carbon-nitrogen hydrolase"/>
    <property type="match status" value="1"/>
</dbReference>
<evidence type="ECO:0000256" key="4">
    <source>
        <dbReference type="ARBA" id="ARBA00022692"/>
    </source>
</evidence>
<dbReference type="Pfam" id="PF00795">
    <property type="entry name" value="CN_hydrolase"/>
    <property type="match status" value="1"/>
</dbReference>
<evidence type="ECO:0000256" key="5">
    <source>
        <dbReference type="ARBA" id="ARBA00022989"/>
    </source>
</evidence>
<organism evidence="10 11">
    <name type="scientific">Aquipuribacter hungaricus</name>
    <dbReference type="NCBI Taxonomy" id="545624"/>
    <lineage>
        <taxon>Bacteria</taxon>
        <taxon>Bacillati</taxon>
        <taxon>Actinomycetota</taxon>
        <taxon>Actinomycetes</taxon>
        <taxon>Micrococcales</taxon>
        <taxon>Intrasporangiaceae</taxon>
        <taxon>Aquipuribacter</taxon>
    </lineage>
</organism>
<evidence type="ECO:0000256" key="2">
    <source>
        <dbReference type="ARBA" id="ARBA00022475"/>
    </source>
</evidence>
<dbReference type="Gene3D" id="3.60.110.10">
    <property type="entry name" value="Carbon-nitrogen hydrolase"/>
    <property type="match status" value="1"/>
</dbReference>
<feature type="domain" description="CN hydrolase" evidence="9">
    <location>
        <begin position="220"/>
        <end position="477"/>
    </location>
</feature>
<evidence type="ECO:0000256" key="8">
    <source>
        <dbReference type="HAMAP-Rule" id="MF_01148"/>
    </source>
</evidence>
<dbReference type="EC" id="2.3.1.269" evidence="8"/>
<dbReference type="PANTHER" id="PTHR38686:SF1">
    <property type="entry name" value="APOLIPOPROTEIN N-ACYLTRANSFERASE"/>
    <property type="match status" value="1"/>
</dbReference>
<feature type="transmembrane region" description="Helical" evidence="8">
    <location>
        <begin position="51"/>
        <end position="69"/>
    </location>
</feature>
<keyword evidence="5 8" id="KW-1133">Transmembrane helix</keyword>
<evidence type="ECO:0000256" key="1">
    <source>
        <dbReference type="ARBA" id="ARBA00004651"/>
    </source>
</evidence>
<comment type="subcellular location">
    <subcellularLocation>
        <location evidence="1 8">Cell membrane</location>
        <topology evidence="1 8">Multi-pass membrane protein</topology>
    </subcellularLocation>
</comment>
<comment type="similarity">
    <text evidence="8">Belongs to the CN hydrolase family. Apolipoprotein N-acyltransferase subfamily.</text>
</comment>
<proteinExistence type="inferred from homology"/>
<dbReference type="Proteomes" id="UP001595685">
    <property type="component" value="Unassembled WGS sequence"/>
</dbReference>
<keyword evidence="4 8" id="KW-0812">Transmembrane</keyword>
<dbReference type="InterPro" id="IPR004563">
    <property type="entry name" value="Apolipo_AcylTrfase"/>
</dbReference>
<feature type="transmembrane region" description="Helical" evidence="8">
    <location>
        <begin position="152"/>
        <end position="173"/>
    </location>
</feature>
<feature type="transmembrane region" description="Helical" evidence="8">
    <location>
        <begin position="75"/>
        <end position="98"/>
    </location>
</feature>
<dbReference type="RefSeq" id="WP_340288424.1">
    <property type="nucleotide sequence ID" value="NZ_JBBEOI010000002.1"/>
</dbReference>
<comment type="pathway">
    <text evidence="8">Protein modification; lipoprotein biosynthesis (N-acyl transfer).</text>
</comment>
<keyword evidence="2 8" id="KW-1003">Cell membrane</keyword>
<dbReference type="InterPro" id="IPR003010">
    <property type="entry name" value="C-N_Hydrolase"/>
</dbReference>
<dbReference type="PROSITE" id="PS50263">
    <property type="entry name" value="CN_HYDROLASE"/>
    <property type="match status" value="1"/>
</dbReference>
<comment type="catalytic activity">
    <reaction evidence="8">
        <text>N-terminal S-1,2-diacyl-sn-glyceryl-L-cysteinyl-[lipoprotein] + a glycerophospholipid = N-acyl-S-1,2-diacyl-sn-glyceryl-L-cysteinyl-[lipoprotein] + a 2-acyl-sn-glycero-3-phospholipid + H(+)</text>
        <dbReference type="Rhea" id="RHEA:48228"/>
        <dbReference type="Rhea" id="RHEA-COMP:14681"/>
        <dbReference type="Rhea" id="RHEA-COMP:14684"/>
        <dbReference type="ChEBI" id="CHEBI:15378"/>
        <dbReference type="ChEBI" id="CHEBI:136912"/>
        <dbReference type="ChEBI" id="CHEBI:140656"/>
        <dbReference type="ChEBI" id="CHEBI:140657"/>
        <dbReference type="ChEBI" id="CHEBI:140660"/>
        <dbReference type="EC" id="2.3.1.269"/>
    </reaction>
</comment>
<keyword evidence="11" id="KW-1185">Reference proteome</keyword>
<dbReference type="Pfam" id="PF20154">
    <property type="entry name" value="LNT_N"/>
    <property type="match status" value="1"/>
</dbReference>
<comment type="function">
    <text evidence="8">Catalyzes the phospholipid dependent N-acylation of the N-terminal cysteine of apolipoprotein, the last step in lipoprotein maturation.</text>
</comment>